<reference evidence="2" key="1">
    <citation type="journal article" date="2020" name="Stud. Mycol.">
        <title>101 Dothideomycetes genomes: a test case for predicting lifestyles and emergence of pathogens.</title>
        <authorList>
            <person name="Haridas S."/>
            <person name="Albert R."/>
            <person name="Binder M."/>
            <person name="Bloem J."/>
            <person name="Labutti K."/>
            <person name="Salamov A."/>
            <person name="Andreopoulos B."/>
            <person name="Baker S."/>
            <person name="Barry K."/>
            <person name="Bills G."/>
            <person name="Bluhm B."/>
            <person name="Cannon C."/>
            <person name="Castanera R."/>
            <person name="Culley D."/>
            <person name="Daum C."/>
            <person name="Ezra D."/>
            <person name="Gonzalez J."/>
            <person name="Henrissat B."/>
            <person name="Kuo A."/>
            <person name="Liang C."/>
            <person name="Lipzen A."/>
            <person name="Lutzoni F."/>
            <person name="Magnuson J."/>
            <person name="Mondo S."/>
            <person name="Nolan M."/>
            <person name="Ohm R."/>
            <person name="Pangilinan J."/>
            <person name="Park H.-J."/>
            <person name="Ramirez L."/>
            <person name="Alfaro M."/>
            <person name="Sun H."/>
            <person name="Tritt A."/>
            <person name="Yoshinaga Y."/>
            <person name="Zwiers L.-H."/>
            <person name="Turgeon B."/>
            <person name="Goodwin S."/>
            <person name="Spatafora J."/>
            <person name="Crous P."/>
            <person name="Grigoriev I."/>
        </authorList>
    </citation>
    <scope>NUCLEOTIDE SEQUENCE</scope>
    <source>
        <strain evidence="2">CBS 379.55</strain>
    </source>
</reference>
<evidence type="ECO:0000313" key="2">
    <source>
        <dbReference type="EMBL" id="KAF2276350.1"/>
    </source>
</evidence>
<evidence type="ECO:0000256" key="1">
    <source>
        <dbReference type="SAM" id="MobiDB-lite"/>
    </source>
</evidence>
<evidence type="ECO:0000313" key="3">
    <source>
        <dbReference type="Proteomes" id="UP000800097"/>
    </source>
</evidence>
<protein>
    <recommendedName>
        <fullName evidence="4">Histone chaperone domain-containing protein</fullName>
    </recommendedName>
</protein>
<feature type="compositionally biased region" description="Low complexity" evidence="1">
    <location>
        <begin position="33"/>
        <end position="50"/>
    </location>
</feature>
<feature type="compositionally biased region" description="Basic and acidic residues" evidence="1">
    <location>
        <begin position="9"/>
        <end position="18"/>
    </location>
</feature>
<dbReference type="Pfam" id="PF15370">
    <property type="entry name" value="NOPCHAP1"/>
    <property type="match status" value="1"/>
</dbReference>
<keyword evidence="3" id="KW-1185">Reference proteome</keyword>
<dbReference type="EMBL" id="ML986493">
    <property type="protein sequence ID" value="KAF2276350.1"/>
    <property type="molecule type" value="Genomic_DNA"/>
</dbReference>
<dbReference type="GO" id="GO:0000492">
    <property type="term" value="P:box C/D snoRNP assembly"/>
    <property type="evidence" value="ECO:0007669"/>
    <property type="project" value="InterPro"/>
</dbReference>
<dbReference type="OrthoDB" id="1112980at2759"/>
<dbReference type="PANTHER" id="PTHR38489:SF1">
    <property type="entry name" value="HISTONE CHAPERONE DOMAIN-CONTAINING PROTEIN"/>
    <property type="match status" value="1"/>
</dbReference>
<accession>A0A6A6JI73</accession>
<feature type="region of interest" description="Disordered" evidence="1">
    <location>
        <begin position="1"/>
        <end position="126"/>
    </location>
</feature>
<proteinExistence type="predicted"/>
<name>A0A6A6JI73_WESOR</name>
<feature type="region of interest" description="Disordered" evidence="1">
    <location>
        <begin position="147"/>
        <end position="231"/>
    </location>
</feature>
<dbReference type="InterPro" id="IPR027921">
    <property type="entry name" value="NOPCHAP1"/>
</dbReference>
<organism evidence="2 3">
    <name type="scientific">Westerdykella ornata</name>
    <dbReference type="NCBI Taxonomy" id="318751"/>
    <lineage>
        <taxon>Eukaryota</taxon>
        <taxon>Fungi</taxon>
        <taxon>Dikarya</taxon>
        <taxon>Ascomycota</taxon>
        <taxon>Pezizomycotina</taxon>
        <taxon>Dothideomycetes</taxon>
        <taxon>Pleosporomycetidae</taxon>
        <taxon>Pleosporales</taxon>
        <taxon>Sporormiaceae</taxon>
        <taxon>Westerdykella</taxon>
    </lineage>
</organism>
<feature type="compositionally biased region" description="Basic and acidic residues" evidence="1">
    <location>
        <begin position="110"/>
        <end position="126"/>
    </location>
</feature>
<dbReference type="Proteomes" id="UP000800097">
    <property type="component" value="Unassembled WGS sequence"/>
</dbReference>
<dbReference type="AlphaFoldDB" id="A0A6A6JI73"/>
<evidence type="ECO:0008006" key="4">
    <source>
        <dbReference type="Google" id="ProtNLM"/>
    </source>
</evidence>
<dbReference type="GeneID" id="54554070"/>
<gene>
    <name evidence="2" type="ORF">EI97DRAFT_458291</name>
</gene>
<feature type="compositionally biased region" description="Acidic residues" evidence="1">
    <location>
        <begin position="83"/>
        <end position="92"/>
    </location>
</feature>
<sequence length="231" mass="25068">MDTAISRKRLQDVKICDHRRTRPKLGTPASNESAVPARSASRAASTSGASDIRDMDSEGSSELSESSEEPSSESSSDAASESTSDDDDDDSGSETADERNESGPVNLRANRGEKPHMRISKDELGPDIRDFLKDFLPQLKAANEELEAERQAGTLENRKIETEGDGEGEYIEMNLGLGVLEEKDPDAAADSSESDSEEDSQTEKDIMGKLLGRKEKPIGAHIEEVEDEEHG</sequence>
<dbReference type="PANTHER" id="PTHR38489">
    <property type="entry name" value="HISTONE CHAPERONE DOMAIN-CONTAINING PROTEIN"/>
    <property type="match status" value="1"/>
</dbReference>
<feature type="compositionally biased region" description="Basic and acidic residues" evidence="1">
    <location>
        <begin position="201"/>
        <end position="231"/>
    </location>
</feature>
<feature type="compositionally biased region" description="Low complexity" evidence="1">
    <location>
        <begin position="72"/>
        <end position="82"/>
    </location>
</feature>
<dbReference type="RefSeq" id="XP_033653889.1">
    <property type="nucleotide sequence ID" value="XM_033800895.1"/>
</dbReference>